<evidence type="ECO:0000256" key="1">
    <source>
        <dbReference type="SAM" id="MobiDB-lite"/>
    </source>
</evidence>
<dbReference type="EMBL" id="RHHR01000007">
    <property type="protein sequence ID" value="RNB76316.1"/>
    <property type="molecule type" value="Genomic_DNA"/>
</dbReference>
<dbReference type="Pfam" id="PF19610">
    <property type="entry name" value="DUF6115"/>
    <property type="match status" value="1"/>
</dbReference>
<gene>
    <name evidence="3" type="ORF">EDM52_03030</name>
</gene>
<proteinExistence type="predicted"/>
<reference evidence="3 4" key="1">
    <citation type="submission" date="2018-10" db="EMBL/GenBank/DDBJ databases">
        <title>Phylogenomics of Brevibacillus.</title>
        <authorList>
            <person name="Dunlap C."/>
        </authorList>
    </citation>
    <scope>NUCLEOTIDE SEQUENCE [LARGE SCALE GENOMIC DNA]</scope>
    <source>
        <strain evidence="3 4">JCM 12215</strain>
    </source>
</reference>
<feature type="transmembrane region" description="Helical" evidence="2">
    <location>
        <begin position="6"/>
        <end position="22"/>
    </location>
</feature>
<dbReference type="AlphaFoldDB" id="A0A3M8CKN3"/>
<dbReference type="RefSeq" id="WP_122907526.1">
    <property type="nucleotide sequence ID" value="NZ_CBCSBE010000008.1"/>
</dbReference>
<keyword evidence="2" id="KW-1133">Transmembrane helix</keyword>
<keyword evidence="2" id="KW-0812">Transmembrane</keyword>
<name>A0A3M8CKN3_9BACL</name>
<dbReference type="OrthoDB" id="1682562at2"/>
<dbReference type="InterPro" id="IPR046118">
    <property type="entry name" value="DUF6115"/>
</dbReference>
<sequence length="170" mass="19215">MDVVYIILIGAGIVIMLLALIIKQKETNDVNPELLTQRTTDKAELERGLQRFGKQIKHQQEMATAELQQTRSDLLQEMALLRKRIDELERLGNPPQGEEPKSVSVESGSTKKEQADVDMLALKERYRRVFELEKEGLSPDEIAKRLGAGRGEIDLIFMLAAKHERGQAHA</sequence>
<accession>A0A3M8CKN3</accession>
<keyword evidence="4" id="KW-1185">Reference proteome</keyword>
<keyword evidence="2" id="KW-0472">Membrane</keyword>
<protein>
    <submittedName>
        <fullName evidence="3">RNA polymerase subunit sigma-70</fullName>
    </submittedName>
</protein>
<comment type="caution">
    <text evidence="3">The sequence shown here is derived from an EMBL/GenBank/DDBJ whole genome shotgun (WGS) entry which is preliminary data.</text>
</comment>
<feature type="region of interest" description="Disordered" evidence="1">
    <location>
        <begin position="87"/>
        <end position="114"/>
    </location>
</feature>
<evidence type="ECO:0000313" key="3">
    <source>
        <dbReference type="EMBL" id="RNB76316.1"/>
    </source>
</evidence>
<evidence type="ECO:0000313" key="4">
    <source>
        <dbReference type="Proteomes" id="UP000282028"/>
    </source>
</evidence>
<dbReference type="Proteomes" id="UP000282028">
    <property type="component" value="Unassembled WGS sequence"/>
</dbReference>
<organism evidence="3 4">
    <name type="scientific">Brevibacillus invocatus</name>
    <dbReference type="NCBI Taxonomy" id="173959"/>
    <lineage>
        <taxon>Bacteria</taxon>
        <taxon>Bacillati</taxon>
        <taxon>Bacillota</taxon>
        <taxon>Bacilli</taxon>
        <taxon>Bacillales</taxon>
        <taxon>Paenibacillaceae</taxon>
        <taxon>Brevibacillus</taxon>
    </lineage>
</organism>
<evidence type="ECO:0000256" key="2">
    <source>
        <dbReference type="SAM" id="Phobius"/>
    </source>
</evidence>